<dbReference type="Proteomes" id="UP000295680">
    <property type="component" value="Unassembled WGS sequence"/>
</dbReference>
<dbReference type="InterPro" id="IPR050508">
    <property type="entry name" value="Methyltransf_Superfamily"/>
</dbReference>
<dbReference type="InterPro" id="IPR029063">
    <property type="entry name" value="SAM-dependent_MTases_sf"/>
</dbReference>
<dbReference type="CDD" id="cd02440">
    <property type="entry name" value="AdoMet_MTases"/>
    <property type="match status" value="1"/>
</dbReference>
<dbReference type="GO" id="GO:0032259">
    <property type="term" value="P:methylation"/>
    <property type="evidence" value="ECO:0007669"/>
    <property type="project" value="UniProtKB-KW"/>
</dbReference>
<evidence type="ECO:0000259" key="1">
    <source>
        <dbReference type="Pfam" id="PF08241"/>
    </source>
</evidence>
<dbReference type="PANTHER" id="PTHR42912:SF93">
    <property type="entry name" value="N6-ADENOSINE-METHYLTRANSFERASE TMT1A"/>
    <property type="match status" value="1"/>
</dbReference>
<dbReference type="SUPFAM" id="SSF53335">
    <property type="entry name" value="S-adenosyl-L-methionine-dependent methyltransferases"/>
    <property type="match status" value="1"/>
</dbReference>
<dbReference type="PANTHER" id="PTHR42912">
    <property type="entry name" value="METHYLTRANSFERASE"/>
    <property type="match status" value="1"/>
</dbReference>
<dbReference type="AlphaFoldDB" id="A0A4R2JCG0"/>
<accession>A0A4R2JCG0</accession>
<keyword evidence="2" id="KW-0830">Ubiquinone</keyword>
<dbReference type="Pfam" id="PF08241">
    <property type="entry name" value="Methyltransf_11"/>
    <property type="match status" value="1"/>
</dbReference>
<comment type="caution">
    <text evidence="2">The sequence shown here is derived from an EMBL/GenBank/DDBJ whole genome shotgun (WGS) entry which is preliminary data.</text>
</comment>
<evidence type="ECO:0000313" key="2">
    <source>
        <dbReference type="EMBL" id="TCO57251.1"/>
    </source>
</evidence>
<proteinExistence type="predicted"/>
<dbReference type="Gene3D" id="3.40.50.150">
    <property type="entry name" value="Vaccinia Virus protein VP39"/>
    <property type="match status" value="1"/>
</dbReference>
<dbReference type="EMBL" id="SLWS01000006">
    <property type="protein sequence ID" value="TCO57251.1"/>
    <property type="molecule type" value="Genomic_DNA"/>
</dbReference>
<keyword evidence="3" id="KW-1185">Reference proteome</keyword>
<dbReference type="RefSeq" id="WP_132121139.1">
    <property type="nucleotide sequence ID" value="NZ_SLWS01000006.1"/>
</dbReference>
<gene>
    <name evidence="2" type="ORF">EV192_106728</name>
</gene>
<protein>
    <submittedName>
        <fullName evidence="2">Ubiquinone/menaquinone biosynthesis C-methylase UbiE</fullName>
    </submittedName>
</protein>
<evidence type="ECO:0000313" key="3">
    <source>
        <dbReference type="Proteomes" id="UP000295680"/>
    </source>
</evidence>
<name>A0A4R2JCG0_9PSEU</name>
<organism evidence="2 3">
    <name type="scientific">Actinocrispum wychmicini</name>
    <dbReference type="NCBI Taxonomy" id="1213861"/>
    <lineage>
        <taxon>Bacteria</taxon>
        <taxon>Bacillati</taxon>
        <taxon>Actinomycetota</taxon>
        <taxon>Actinomycetes</taxon>
        <taxon>Pseudonocardiales</taxon>
        <taxon>Pseudonocardiaceae</taxon>
        <taxon>Actinocrispum</taxon>
    </lineage>
</organism>
<reference evidence="2 3" key="1">
    <citation type="submission" date="2019-03" db="EMBL/GenBank/DDBJ databases">
        <title>Genomic Encyclopedia of Type Strains, Phase IV (KMG-IV): sequencing the most valuable type-strain genomes for metagenomic binning, comparative biology and taxonomic classification.</title>
        <authorList>
            <person name="Goeker M."/>
        </authorList>
    </citation>
    <scope>NUCLEOTIDE SEQUENCE [LARGE SCALE GENOMIC DNA]</scope>
    <source>
        <strain evidence="2 3">DSM 45934</strain>
    </source>
</reference>
<dbReference type="OrthoDB" id="5566900at2"/>
<keyword evidence="2" id="KW-0489">Methyltransferase</keyword>
<keyword evidence="2" id="KW-0808">Transferase</keyword>
<dbReference type="InterPro" id="IPR013216">
    <property type="entry name" value="Methyltransf_11"/>
</dbReference>
<sequence>MASDPAPNPHATADEVEAAWQDPKLANVLYHDWEAGTYDEKWSISYDERCIDYATGRFKAIAGETGWPYETAMELGCGTGFFLLNLMQGGVIKKGSVTDLSPGMVEVALRNAEGLGLDVDGRVADAERIPYDDDSFDLVVGHAVLHHIPDLPAAFREVLRVLKPGGRFVFAGEPTKIGDYYARRLGRAVWWLTTNITKLPALQSWRRPQSELDESSRAAALEAVVDLHTFDPTELERMARDAGAAEVAAKTEELAAALFGWPVRTFEAAVPQEKLTWGWRMFAYRAWQRLSWVDENVLRKVAPRELFYNVMITGTKP</sequence>
<dbReference type="GO" id="GO:0008757">
    <property type="term" value="F:S-adenosylmethionine-dependent methyltransferase activity"/>
    <property type="evidence" value="ECO:0007669"/>
    <property type="project" value="InterPro"/>
</dbReference>
<feature type="domain" description="Methyltransferase type 11" evidence="1">
    <location>
        <begin position="74"/>
        <end position="170"/>
    </location>
</feature>